<keyword evidence="1 3" id="KW-0159">Chromosome partition</keyword>
<dbReference type="Gene3D" id="1.10.10.580">
    <property type="entry name" value="Structural maintenance of chromosome 1. Chain E"/>
    <property type="match status" value="1"/>
</dbReference>
<evidence type="ECO:0000256" key="1">
    <source>
        <dbReference type="ARBA" id="ARBA00022829"/>
    </source>
</evidence>
<comment type="subunit">
    <text evidence="3">Component of a cohesin-like complex composed of ScpA, ScpB and the Smc homodimer, in which ScpA and ScpB bind to the head domain of Smc. The presence of the three proteins is required for the association of the complex with DNA.</text>
</comment>
<keyword evidence="3" id="KW-0131">Cell cycle</keyword>
<name>A0ABV0F5Z9_9ENTE</name>
<dbReference type="PANTHER" id="PTHR33969">
    <property type="entry name" value="SEGREGATION AND CONDENSATION PROTEIN A"/>
    <property type="match status" value="1"/>
</dbReference>
<gene>
    <name evidence="3" type="primary">scpA</name>
    <name evidence="4" type="ORF">BAU18_002017</name>
</gene>
<sequence length="254" mass="29612">MEEIKIKLDVFEGPLDLLLHLIQKLEIDIYDIPIAAVTEQYMGYIHAMTTLELEVAGEYLVMAATLMAIKSQMLLPKQEFAPEAEEYEEDPRDALVTQLLEYRKFKYAAELLSEKEEERSQYYTKEPMDVDDYKEENPLLPAHQITTIDLFLAFHQMLEKRKKRQIVETTIASDENTIEEKMAEIQASLGQLTSKTGRSLSSYFLTYSRSEIVTTFMALLELMKNRQLQVVQTENYGEIMLYPIEKENQNEQKE</sequence>
<keyword evidence="3" id="KW-0132">Cell division</keyword>
<dbReference type="RefSeq" id="WP_161869126.1">
    <property type="nucleotide sequence ID" value="NZ_JAQFAM010000008.1"/>
</dbReference>
<dbReference type="Gene3D" id="6.10.250.2410">
    <property type="match status" value="1"/>
</dbReference>
<evidence type="ECO:0000313" key="5">
    <source>
        <dbReference type="Proteomes" id="UP001429357"/>
    </source>
</evidence>
<accession>A0ABV0F5Z9</accession>
<dbReference type="InterPro" id="IPR023093">
    <property type="entry name" value="ScpA-like_C"/>
</dbReference>
<keyword evidence="3" id="KW-0963">Cytoplasm</keyword>
<evidence type="ECO:0000313" key="4">
    <source>
        <dbReference type="EMBL" id="MEO1782423.1"/>
    </source>
</evidence>
<comment type="similarity">
    <text evidence="3">Belongs to the ScpA family.</text>
</comment>
<reference evidence="4 5" key="2">
    <citation type="submission" date="2024-02" db="EMBL/GenBank/DDBJ databases">
        <title>The Genome Sequence of Enterococcus diestrammenae JM9A.</title>
        <authorList>
            <person name="Earl A."/>
            <person name="Manson A."/>
            <person name="Gilmore M."/>
            <person name="Sanders J."/>
            <person name="Shea T."/>
            <person name="Howe W."/>
            <person name="Livny J."/>
            <person name="Cuomo C."/>
            <person name="Neafsey D."/>
            <person name="Birren B."/>
        </authorList>
    </citation>
    <scope>NUCLEOTIDE SEQUENCE [LARGE SCALE GENOMIC DNA]</scope>
    <source>
        <strain evidence="4 5">JM9A</strain>
    </source>
</reference>
<dbReference type="Pfam" id="PF02616">
    <property type="entry name" value="SMC_ScpA"/>
    <property type="match status" value="1"/>
</dbReference>
<dbReference type="PANTHER" id="PTHR33969:SF2">
    <property type="entry name" value="SEGREGATION AND CONDENSATION PROTEIN A"/>
    <property type="match status" value="1"/>
</dbReference>
<proteinExistence type="inferred from homology"/>
<dbReference type="HAMAP" id="MF_01805">
    <property type="entry name" value="ScpA"/>
    <property type="match status" value="1"/>
</dbReference>
<comment type="caution">
    <text evidence="4">The sequence shown here is derived from an EMBL/GenBank/DDBJ whole genome shotgun (WGS) entry which is preliminary data.</text>
</comment>
<dbReference type="EMBL" id="MAEI02000001">
    <property type="protein sequence ID" value="MEO1782423.1"/>
    <property type="molecule type" value="Genomic_DNA"/>
</dbReference>
<protein>
    <recommendedName>
        <fullName evidence="2 3">Segregation and condensation protein A</fullName>
    </recommendedName>
</protein>
<reference evidence="5" key="1">
    <citation type="submission" date="2016-06" db="EMBL/GenBank/DDBJ databases">
        <title>Four novel species of enterococci isolated from chicken manure.</title>
        <authorList>
            <person name="Van Tyne D."/>
        </authorList>
    </citation>
    <scope>NUCLEOTIDE SEQUENCE [LARGE SCALE GENOMIC DNA]</scope>
    <source>
        <strain evidence="5">JM9A</strain>
    </source>
</reference>
<dbReference type="Proteomes" id="UP001429357">
    <property type="component" value="Unassembled WGS sequence"/>
</dbReference>
<evidence type="ECO:0000256" key="3">
    <source>
        <dbReference type="HAMAP-Rule" id="MF_01805"/>
    </source>
</evidence>
<evidence type="ECO:0000256" key="2">
    <source>
        <dbReference type="ARBA" id="ARBA00044777"/>
    </source>
</evidence>
<keyword evidence="5" id="KW-1185">Reference proteome</keyword>
<dbReference type="InterPro" id="IPR003768">
    <property type="entry name" value="ScpA"/>
</dbReference>
<comment type="subcellular location">
    <subcellularLocation>
        <location evidence="3">Cytoplasm</location>
    </subcellularLocation>
    <text evidence="3">Associated with two foci at the outer edges of the nucleoid region in young cells, and at four foci within both cell halves in older cells.</text>
</comment>
<organism evidence="4 5">
    <name type="scientific">Enterococcus diestrammenae</name>
    <dbReference type="NCBI Taxonomy" id="1155073"/>
    <lineage>
        <taxon>Bacteria</taxon>
        <taxon>Bacillati</taxon>
        <taxon>Bacillota</taxon>
        <taxon>Bacilli</taxon>
        <taxon>Lactobacillales</taxon>
        <taxon>Enterococcaceae</taxon>
        <taxon>Enterococcus</taxon>
    </lineage>
</organism>
<comment type="function">
    <text evidence="3">Participates in chromosomal partition during cell division. May act via the formation of a condensin-like complex containing Smc and ScpB that pull DNA away from mid-cell into both cell halves.</text>
</comment>